<dbReference type="CDD" id="cd08557">
    <property type="entry name" value="PI-PLCc_bacteria_like"/>
    <property type="match status" value="1"/>
</dbReference>
<feature type="chain" id="PRO_5040127764" description="PLC-like phosphodiesterase" evidence="2">
    <location>
        <begin position="27"/>
        <end position="441"/>
    </location>
</feature>
<gene>
    <name evidence="3" type="ORF">BGZ80_002165</name>
</gene>
<protein>
    <recommendedName>
        <fullName evidence="5">PLC-like phosphodiesterase</fullName>
    </recommendedName>
</protein>
<dbReference type="GO" id="GO:0008081">
    <property type="term" value="F:phosphoric diester hydrolase activity"/>
    <property type="evidence" value="ECO:0007669"/>
    <property type="project" value="InterPro"/>
</dbReference>
<evidence type="ECO:0000313" key="3">
    <source>
        <dbReference type="EMBL" id="KAG0009680.1"/>
    </source>
</evidence>
<evidence type="ECO:0008006" key="5">
    <source>
        <dbReference type="Google" id="ProtNLM"/>
    </source>
</evidence>
<evidence type="ECO:0000313" key="4">
    <source>
        <dbReference type="Proteomes" id="UP000703661"/>
    </source>
</evidence>
<organism evidence="3 4">
    <name type="scientific">Entomortierella chlamydospora</name>
    <dbReference type="NCBI Taxonomy" id="101097"/>
    <lineage>
        <taxon>Eukaryota</taxon>
        <taxon>Fungi</taxon>
        <taxon>Fungi incertae sedis</taxon>
        <taxon>Mucoromycota</taxon>
        <taxon>Mortierellomycotina</taxon>
        <taxon>Mortierellomycetes</taxon>
        <taxon>Mortierellales</taxon>
        <taxon>Mortierellaceae</taxon>
        <taxon>Entomortierella</taxon>
    </lineage>
</organism>
<dbReference type="EMBL" id="JAAAID010001525">
    <property type="protein sequence ID" value="KAG0009680.1"/>
    <property type="molecule type" value="Genomic_DNA"/>
</dbReference>
<dbReference type="AlphaFoldDB" id="A0A9P6MQU1"/>
<feature type="signal peptide" evidence="2">
    <location>
        <begin position="1"/>
        <end position="26"/>
    </location>
</feature>
<evidence type="ECO:0000256" key="2">
    <source>
        <dbReference type="SAM" id="SignalP"/>
    </source>
</evidence>
<dbReference type="SUPFAM" id="SSF51695">
    <property type="entry name" value="PLC-like phosphodiesterases"/>
    <property type="match status" value="1"/>
</dbReference>
<dbReference type="Proteomes" id="UP000703661">
    <property type="component" value="Unassembled WGS sequence"/>
</dbReference>
<name>A0A9P6MQU1_9FUNG</name>
<dbReference type="PANTHER" id="PTHR13593">
    <property type="match status" value="1"/>
</dbReference>
<dbReference type="Pfam" id="PF26146">
    <property type="entry name" value="PI-PLC_X"/>
    <property type="match status" value="1"/>
</dbReference>
<dbReference type="InterPro" id="IPR051057">
    <property type="entry name" value="PI-PLC_domain"/>
</dbReference>
<dbReference type="Gene3D" id="3.20.20.190">
    <property type="entry name" value="Phosphatidylinositol (PI) phosphodiesterase"/>
    <property type="match status" value="1"/>
</dbReference>
<reference evidence="3" key="1">
    <citation type="journal article" date="2020" name="Fungal Divers.">
        <title>Resolving the Mortierellaceae phylogeny through synthesis of multi-gene phylogenetics and phylogenomics.</title>
        <authorList>
            <person name="Vandepol N."/>
            <person name="Liber J."/>
            <person name="Desiro A."/>
            <person name="Na H."/>
            <person name="Kennedy M."/>
            <person name="Barry K."/>
            <person name="Grigoriev I.V."/>
            <person name="Miller A.N."/>
            <person name="O'Donnell K."/>
            <person name="Stajich J.E."/>
            <person name="Bonito G."/>
        </authorList>
    </citation>
    <scope>NUCLEOTIDE SEQUENCE</scope>
    <source>
        <strain evidence="3">NRRL 2769</strain>
    </source>
</reference>
<dbReference type="GO" id="GO:0006629">
    <property type="term" value="P:lipid metabolic process"/>
    <property type="evidence" value="ECO:0007669"/>
    <property type="project" value="InterPro"/>
</dbReference>
<feature type="region of interest" description="Disordered" evidence="1">
    <location>
        <begin position="86"/>
        <end position="116"/>
    </location>
</feature>
<proteinExistence type="predicted"/>
<dbReference type="InterPro" id="IPR017946">
    <property type="entry name" value="PLC-like_Pdiesterase_TIM-brl"/>
</dbReference>
<evidence type="ECO:0000256" key="1">
    <source>
        <dbReference type="SAM" id="MobiDB-lite"/>
    </source>
</evidence>
<keyword evidence="4" id="KW-1185">Reference proteome</keyword>
<comment type="caution">
    <text evidence="3">The sequence shown here is derived from an EMBL/GenBank/DDBJ whole genome shotgun (WGS) entry which is preliminary data.</text>
</comment>
<accession>A0A9P6MQU1</accession>
<dbReference type="PANTHER" id="PTHR13593:SF140">
    <property type="entry name" value="PLC-LIKE PHOSPHODIESTERASE"/>
    <property type="match status" value="1"/>
</dbReference>
<sequence>MSLVYSVYILLLATGSILCVLQPVSATAATEYQGPIPRLPENPFLSNPEFGKRYQFGSQRLTRDRQSKWDTECLWKQEQLYGGLQGNINNVNNNNNNNNNKQLGKRGTSNQYGDGSMKRRAVNATVAVNSTGMLCNGRSDICDLRYNQVTYPGTHNSATYELEYDCDESVETCLETKRIRFLDLGTCFNNKSEVVMCHGYGAQRAIGDTLDSVLTQIVTFMNENPYEVLTVEFNEYDGDTTLMSAALVEKIIQYFTLPSGEMMLWPRSSLSEAWPTLRTMILANKRIVIFMSGTYWALPSPIPAWANQKDTWKLDGFDYCSNDTTPAQLNQTYYAWCDQGPPTDGSFVQWQQIDINLAILESQIVSSLKKAEIPELCIEPLAKESNGALLVALADYCYTRWPYWFRVRVNNYWDGDVFTVVNHFNDMNVARVKAGDSITPY</sequence>
<feature type="compositionally biased region" description="Low complexity" evidence="1">
    <location>
        <begin position="87"/>
        <end position="100"/>
    </location>
</feature>
<keyword evidence="2" id="KW-0732">Signal</keyword>